<feature type="transmembrane region" description="Helical" evidence="2">
    <location>
        <begin position="48"/>
        <end position="68"/>
    </location>
</feature>
<name>A0ABV0LEW3_9PSEU</name>
<keyword evidence="4" id="KW-1185">Reference proteome</keyword>
<evidence type="ECO:0000313" key="3">
    <source>
        <dbReference type="EMBL" id="MEQ0560830.1"/>
    </source>
</evidence>
<feature type="region of interest" description="Disordered" evidence="1">
    <location>
        <begin position="1"/>
        <end position="42"/>
    </location>
</feature>
<dbReference type="EMBL" id="JBDZYD010000006">
    <property type="protein sequence ID" value="MEQ0560830.1"/>
    <property type="molecule type" value="Genomic_DNA"/>
</dbReference>
<accession>A0ABV0LEW3</accession>
<feature type="region of interest" description="Disordered" evidence="1">
    <location>
        <begin position="307"/>
        <end position="338"/>
    </location>
</feature>
<evidence type="ECO:0008006" key="5">
    <source>
        <dbReference type="Google" id="ProtNLM"/>
    </source>
</evidence>
<keyword evidence="2" id="KW-0812">Transmembrane</keyword>
<evidence type="ECO:0000256" key="2">
    <source>
        <dbReference type="SAM" id="Phobius"/>
    </source>
</evidence>
<reference evidence="3 4" key="1">
    <citation type="submission" date="2024-05" db="EMBL/GenBank/DDBJ databases">
        <authorList>
            <person name="Zhao H."/>
            <person name="Xu Y."/>
            <person name="Lin S."/>
            <person name="Spain J.C."/>
            <person name="Zhou N.-Y."/>
        </authorList>
    </citation>
    <scope>NUCLEOTIDE SEQUENCE [LARGE SCALE GENOMIC DNA]</scope>
    <source>
        <strain evidence="3 4">NEAU-NG30</strain>
    </source>
</reference>
<proteinExistence type="predicted"/>
<keyword evidence="2" id="KW-1133">Transmembrane helix</keyword>
<evidence type="ECO:0000313" key="4">
    <source>
        <dbReference type="Proteomes" id="UP001440984"/>
    </source>
</evidence>
<dbReference type="RefSeq" id="WP_348952019.1">
    <property type="nucleotide sequence ID" value="NZ_JBDZYD010000006.1"/>
</dbReference>
<feature type="compositionally biased region" description="Basic residues" evidence="1">
    <location>
        <begin position="32"/>
        <end position="42"/>
    </location>
</feature>
<sequence length="338" mass="35982">MDEENLLDSHPDLADPEWRKHAQTDAWLGAKKDRRRARRPRNGRARQWGLAAFVLVLAVTTAIVIGIGQRSAEHVGSSSDVVPATVNPTSVSRSAPVHLDHAYAGTPADVWKKGIDGITSPAPAAVGTFKADEVAAAYAQVKQAITAGRLDPAVLEKHDTQAFLGLFAKDAQAFVGPALTTEPSADGKTPGRSAYVTELAEGYHLLDQGPRTLGSMRAHPGEKPGELAIDVKFVIAYAFDHPRPQELDGPGEIVSFLRSDEQYVVRAGKSFAPGSRGLWPDGGNSFYQSIGCAALDKGFLAPGYSNPSTAGLPGDDKELPGAYDPNLPVPEEDTCTRK</sequence>
<evidence type="ECO:0000256" key="1">
    <source>
        <dbReference type="SAM" id="MobiDB-lite"/>
    </source>
</evidence>
<feature type="compositionally biased region" description="Basic and acidic residues" evidence="1">
    <location>
        <begin position="7"/>
        <end position="23"/>
    </location>
</feature>
<protein>
    <recommendedName>
        <fullName evidence="5">LigA protein</fullName>
    </recommendedName>
</protein>
<gene>
    <name evidence="3" type="ORF">ABJI51_17215</name>
</gene>
<dbReference type="Proteomes" id="UP001440984">
    <property type="component" value="Unassembled WGS sequence"/>
</dbReference>
<organism evidence="3 4">
    <name type="scientific">Amycolatopsis melonis</name>
    <dbReference type="NCBI Taxonomy" id="3156488"/>
    <lineage>
        <taxon>Bacteria</taxon>
        <taxon>Bacillati</taxon>
        <taxon>Actinomycetota</taxon>
        <taxon>Actinomycetes</taxon>
        <taxon>Pseudonocardiales</taxon>
        <taxon>Pseudonocardiaceae</taxon>
        <taxon>Amycolatopsis</taxon>
    </lineage>
</organism>
<comment type="caution">
    <text evidence="3">The sequence shown here is derived from an EMBL/GenBank/DDBJ whole genome shotgun (WGS) entry which is preliminary data.</text>
</comment>
<keyword evidence="2" id="KW-0472">Membrane</keyword>